<evidence type="ECO:0000313" key="2">
    <source>
        <dbReference type="EMBL" id="QOV36945.1"/>
    </source>
</evidence>
<evidence type="ECO:0000313" key="3">
    <source>
        <dbReference type="Proteomes" id="UP000594205"/>
    </source>
</evidence>
<accession>A0A7M2SMK0</accession>
<reference evidence="2 3" key="1">
    <citation type="submission" date="2020-10" db="EMBL/GenBank/DDBJ databases">
        <title>Streptomyces ferrugineus complate genome analysis.</title>
        <authorList>
            <person name="Anwar N."/>
        </authorList>
    </citation>
    <scope>NUCLEOTIDE SEQUENCE [LARGE SCALE GENOMIC DNA]</scope>
    <source>
        <strain evidence="2 3">CCTCC AA2014009</strain>
    </source>
</reference>
<proteinExistence type="predicted"/>
<dbReference type="EMBL" id="CP063373">
    <property type="protein sequence ID" value="QOV36945.1"/>
    <property type="molecule type" value="Genomic_DNA"/>
</dbReference>
<sequence length="75" mass="8354">MANLREQVDMTNATTSRDPGFKMTLRVYTVDRYGAVTEERGTVGILYGTEPQPLMPPTQPCACPSCRTERSAETR</sequence>
<evidence type="ECO:0000256" key="1">
    <source>
        <dbReference type="SAM" id="MobiDB-lite"/>
    </source>
</evidence>
<feature type="region of interest" description="Disordered" evidence="1">
    <location>
        <begin position="48"/>
        <end position="75"/>
    </location>
</feature>
<organism evidence="2 3">
    <name type="scientific">Streptomyces ferrugineus</name>
    <dbReference type="NCBI Taxonomy" id="1413221"/>
    <lineage>
        <taxon>Bacteria</taxon>
        <taxon>Bacillati</taxon>
        <taxon>Actinomycetota</taxon>
        <taxon>Actinomycetes</taxon>
        <taxon>Kitasatosporales</taxon>
        <taxon>Streptomycetaceae</taxon>
        <taxon>Streptomyces</taxon>
    </lineage>
</organism>
<gene>
    <name evidence="2" type="ORF">IM697_00230</name>
</gene>
<keyword evidence="3" id="KW-1185">Reference proteome</keyword>
<name>A0A7M2SMK0_9ACTN</name>
<dbReference type="Proteomes" id="UP000594205">
    <property type="component" value="Chromosome"/>
</dbReference>
<dbReference type="RefSeq" id="WP_194043518.1">
    <property type="nucleotide sequence ID" value="NZ_CP063373.1"/>
</dbReference>
<dbReference type="AlphaFoldDB" id="A0A7M2SMK0"/>
<protein>
    <submittedName>
        <fullName evidence="2">Uncharacterized protein</fullName>
    </submittedName>
</protein>
<dbReference type="KEGG" id="sfeu:IM697_00230"/>